<reference evidence="1" key="1">
    <citation type="submission" date="2014-09" db="EMBL/GenBank/DDBJ databases">
        <title>Draft genome sequence of an oleaginous Mucoromycotina fungus Mucor ambiguus NBRC6742.</title>
        <authorList>
            <person name="Takeda I."/>
            <person name="Yamane N."/>
            <person name="Morita T."/>
            <person name="Tamano K."/>
            <person name="Machida M."/>
            <person name="Baker S."/>
            <person name="Koike H."/>
        </authorList>
    </citation>
    <scope>NUCLEOTIDE SEQUENCE</scope>
    <source>
        <strain evidence="1">NBRC 6742</strain>
    </source>
</reference>
<name>A0A0C9MRP9_9FUNG</name>
<accession>A0A0C9MRP9</accession>
<gene>
    <name evidence="1" type="ORF">MAM1_0107d05463</name>
</gene>
<keyword evidence="2" id="KW-1185">Reference proteome</keyword>
<dbReference type="AlphaFoldDB" id="A0A0C9MRP9"/>
<evidence type="ECO:0000313" key="2">
    <source>
        <dbReference type="Proteomes" id="UP000053815"/>
    </source>
</evidence>
<dbReference type="OrthoDB" id="2290243at2759"/>
<evidence type="ECO:0000313" key="1">
    <source>
        <dbReference type="EMBL" id="GAN05987.1"/>
    </source>
</evidence>
<organism evidence="1">
    <name type="scientific">Mucor ambiguus</name>
    <dbReference type="NCBI Taxonomy" id="91626"/>
    <lineage>
        <taxon>Eukaryota</taxon>
        <taxon>Fungi</taxon>
        <taxon>Fungi incertae sedis</taxon>
        <taxon>Mucoromycota</taxon>
        <taxon>Mucoromycotina</taxon>
        <taxon>Mucoromycetes</taxon>
        <taxon>Mucorales</taxon>
        <taxon>Mucorineae</taxon>
        <taxon>Mucoraceae</taxon>
        <taxon>Mucor</taxon>
    </lineage>
</organism>
<dbReference type="EMBL" id="DF836396">
    <property type="protein sequence ID" value="GAN05987.1"/>
    <property type="molecule type" value="Genomic_DNA"/>
</dbReference>
<protein>
    <submittedName>
        <fullName evidence="1">Uncharacterized protein</fullName>
    </submittedName>
</protein>
<sequence length="162" mass="18716">METEWITQNDPKNRLIFSPFIEGLCQRLIARDITNLEREKKYLLLYLDKTAIHLLSFQMQSAKELIAVSKKLAASDFLLVPTDLGDSVSIHLDVLIKLAPDYKMHCGLAFQNIYYRQERAATYIAVLPGTSRRNPKGTDLWYFYAQTTDYYEHQGGYRSTAL</sequence>
<dbReference type="Proteomes" id="UP000053815">
    <property type="component" value="Unassembled WGS sequence"/>
</dbReference>
<proteinExistence type="predicted"/>